<evidence type="ECO:0000313" key="4">
    <source>
        <dbReference type="Proteomes" id="UP000603200"/>
    </source>
</evidence>
<proteinExistence type="predicted"/>
<dbReference type="PROSITE" id="PS51257">
    <property type="entry name" value="PROKAR_LIPOPROTEIN"/>
    <property type="match status" value="1"/>
</dbReference>
<accession>A0ABQ4A2L7</accession>
<name>A0ABQ4A2L7_9ACTN</name>
<feature type="region of interest" description="Disordered" evidence="1">
    <location>
        <begin position="86"/>
        <end position="106"/>
    </location>
</feature>
<protein>
    <recommendedName>
        <fullName evidence="5">Lipoprotein</fullName>
    </recommendedName>
</protein>
<feature type="region of interest" description="Disordered" evidence="1">
    <location>
        <begin position="38"/>
        <end position="63"/>
    </location>
</feature>
<reference evidence="3 4" key="1">
    <citation type="submission" date="2021-01" db="EMBL/GenBank/DDBJ databases">
        <title>Whole genome shotgun sequence of Actinoplanes humidus NBRC 14915.</title>
        <authorList>
            <person name="Komaki H."/>
            <person name="Tamura T."/>
        </authorList>
    </citation>
    <scope>NUCLEOTIDE SEQUENCE [LARGE SCALE GENOMIC DNA]</scope>
    <source>
        <strain evidence="3 4">NBRC 14915</strain>
    </source>
</reference>
<feature type="signal peptide" evidence="2">
    <location>
        <begin position="1"/>
        <end position="25"/>
    </location>
</feature>
<feature type="chain" id="PRO_5046220044" description="Lipoprotein" evidence="2">
    <location>
        <begin position="26"/>
        <end position="190"/>
    </location>
</feature>
<feature type="compositionally biased region" description="Low complexity" evidence="1">
    <location>
        <begin position="40"/>
        <end position="49"/>
    </location>
</feature>
<dbReference type="EMBL" id="BOMN01000115">
    <property type="protein sequence ID" value="GIE25105.1"/>
    <property type="molecule type" value="Genomic_DNA"/>
</dbReference>
<dbReference type="RefSeq" id="WP_203842069.1">
    <property type="nucleotide sequence ID" value="NZ_BAAATV010000015.1"/>
</dbReference>
<organism evidence="3 4">
    <name type="scientific">Winogradskya humida</name>
    <dbReference type="NCBI Taxonomy" id="113566"/>
    <lineage>
        <taxon>Bacteria</taxon>
        <taxon>Bacillati</taxon>
        <taxon>Actinomycetota</taxon>
        <taxon>Actinomycetes</taxon>
        <taxon>Micromonosporales</taxon>
        <taxon>Micromonosporaceae</taxon>
        <taxon>Winogradskya</taxon>
    </lineage>
</organism>
<evidence type="ECO:0000256" key="1">
    <source>
        <dbReference type="SAM" id="MobiDB-lite"/>
    </source>
</evidence>
<keyword evidence="4" id="KW-1185">Reference proteome</keyword>
<sequence>MRRSHVLVAAIAVAALTGCGSSEQADAPVKNDAKVATLVSAAPSAKPSPTSQRPRERLDTTSEEYEALLAPYNKCMKEHGVDTMEKRKLAQDAGARPATSAEEEKLTAASKICEPQYFPLPPWEKDPANPEARDFAVAVVKCLKEKGVKYVEVADDGLSYALGGDQNDAASISKGMDLAPDCEREVAAKK</sequence>
<keyword evidence="2" id="KW-0732">Signal</keyword>
<evidence type="ECO:0000256" key="2">
    <source>
        <dbReference type="SAM" id="SignalP"/>
    </source>
</evidence>
<evidence type="ECO:0000313" key="3">
    <source>
        <dbReference type="EMBL" id="GIE25105.1"/>
    </source>
</evidence>
<evidence type="ECO:0008006" key="5">
    <source>
        <dbReference type="Google" id="ProtNLM"/>
    </source>
</evidence>
<comment type="caution">
    <text evidence="3">The sequence shown here is derived from an EMBL/GenBank/DDBJ whole genome shotgun (WGS) entry which is preliminary data.</text>
</comment>
<dbReference type="Proteomes" id="UP000603200">
    <property type="component" value="Unassembled WGS sequence"/>
</dbReference>
<gene>
    <name evidence="3" type="ORF">Ahu01nite_082070</name>
</gene>